<proteinExistence type="predicted"/>
<gene>
    <name evidence="2" type="ORF">Daesc_001947</name>
</gene>
<comment type="caution">
    <text evidence="2">The sequence shown here is derived from an EMBL/GenBank/DDBJ whole genome shotgun (WGS) entry which is preliminary data.</text>
</comment>
<keyword evidence="1" id="KW-0472">Membrane</keyword>
<reference evidence="2 3" key="1">
    <citation type="journal article" date="2024" name="Front Chem Biol">
        <title>Unveiling the potential of Daldinia eschscholtzii MFLUCC 19-0629 through bioactivity and bioinformatics studies for enhanced sustainable agriculture production.</title>
        <authorList>
            <person name="Brooks S."/>
            <person name="Weaver J.A."/>
            <person name="Klomchit A."/>
            <person name="Alharthi S.A."/>
            <person name="Onlamun T."/>
            <person name="Nurani R."/>
            <person name="Vong T.K."/>
            <person name="Alberti F."/>
            <person name="Greco C."/>
        </authorList>
    </citation>
    <scope>NUCLEOTIDE SEQUENCE [LARGE SCALE GENOMIC DNA]</scope>
    <source>
        <strain evidence="2">MFLUCC 19-0629</strain>
    </source>
</reference>
<dbReference type="AlphaFoldDB" id="A0AAX6MVK1"/>
<keyword evidence="1" id="KW-0812">Transmembrane</keyword>
<keyword evidence="3" id="KW-1185">Reference proteome</keyword>
<evidence type="ECO:0000256" key="1">
    <source>
        <dbReference type="SAM" id="Phobius"/>
    </source>
</evidence>
<dbReference type="Proteomes" id="UP001369815">
    <property type="component" value="Unassembled WGS sequence"/>
</dbReference>
<protein>
    <submittedName>
        <fullName evidence="2">Uncharacterized protein</fullName>
    </submittedName>
</protein>
<sequence>MDTMYHDPSPEVAASMEASATLTLIGVCWLLLAAFFVYNFSRPLKIVDTENSTEPHVIDEGTETKWWIDNSDAV</sequence>
<evidence type="ECO:0000313" key="2">
    <source>
        <dbReference type="EMBL" id="KAK6956668.1"/>
    </source>
</evidence>
<feature type="transmembrane region" description="Helical" evidence="1">
    <location>
        <begin position="20"/>
        <end position="40"/>
    </location>
</feature>
<accession>A0AAX6MVK1</accession>
<keyword evidence="1" id="KW-1133">Transmembrane helix</keyword>
<name>A0AAX6MVK1_9PEZI</name>
<organism evidence="2 3">
    <name type="scientific">Daldinia eschscholtzii</name>
    <dbReference type="NCBI Taxonomy" id="292717"/>
    <lineage>
        <taxon>Eukaryota</taxon>
        <taxon>Fungi</taxon>
        <taxon>Dikarya</taxon>
        <taxon>Ascomycota</taxon>
        <taxon>Pezizomycotina</taxon>
        <taxon>Sordariomycetes</taxon>
        <taxon>Xylariomycetidae</taxon>
        <taxon>Xylariales</taxon>
        <taxon>Hypoxylaceae</taxon>
        <taxon>Daldinia</taxon>
    </lineage>
</organism>
<evidence type="ECO:0000313" key="3">
    <source>
        <dbReference type="Proteomes" id="UP001369815"/>
    </source>
</evidence>
<dbReference type="EMBL" id="JBANMG010000002">
    <property type="protein sequence ID" value="KAK6956668.1"/>
    <property type="molecule type" value="Genomic_DNA"/>
</dbReference>